<dbReference type="Pfam" id="PF00612">
    <property type="entry name" value="IQ"/>
    <property type="match status" value="1"/>
</dbReference>
<name>A0A6S6VZG0_9PLEO</name>
<feature type="compositionally biased region" description="Polar residues" evidence="1">
    <location>
        <begin position="177"/>
        <end position="187"/>
    </location>
</feature>
<feature type="compositionally biased region" description="Low complexity" evidence="1">
    <location>
        <begin position="23"/>
        <end position="37"/>
    </location>
</feature>
<dbReference type="SMART" id="SM00033">
    <property type="entry name" value="CH"/>
    <property type="match status" value="1"/>
</dbReference>
<protein>
    <submittedName>
        <fullName evidence="2">Ras GTPase activating protein</fullName>
    </submittedName>
</protein>
<feature type="region of interest" description="Disordered" evidence="1">
    <location>
        <begin position="1"/>
        <end position="240"/>
    </location>
</feature>
<dbReference type="PROSITE" id="PS50096">
    <property type="entry name" value="IQ"/>
    <property type="match status" value="14"/>
</dbReference>
<dbReference type="GO" id="GO:0110085">
    <property type="term" value="C:mitotic actomyosin contractile ring"/>
    <property type="evidence" value="ECO:0007669"/>
    <property type="project" value="TreeGrafter"/>
</dbReference>
<dbReference type="SUPFAM" id="SSF47576">
    <property type="entry name" value="Calponin-homology domain, CH-domain"/>
    <property type="match status" value="1"/>
</dbReference>
<feature type="compositionally biased region" description="Basic and acidic residues" evidence="1">
    <location>
        <begin position="227"/>
        <end position="240"/>
    </location>
</feature>
<dbReference type="Pfam" id="PF00307">
    <property type="entry name" value="CH"/>
    <property type="match status" value="1"/>
</dbReference>
<dbReference type="InterPro" id="IPR001715">
    <property type="entry name" value="CH_dom"/>
</dbReference>
<dbReference type="GO" id="GO:1903479">
    <property type="term" value="P:mitotic actomyosin contractile ring assembly actin filament organization"/>
    <property type="evidence" value="ECO:0007669"/>
    <property type="project" value="TreeGrafter"/>
</dbReference>
<feature type="compositionally biased region" description="Polar residues" evidence="1">
    <location>
        <begin position="38"/>
        <end position="51"/>
    </location>
</feature>
<dbReference type="Pfam" id="PF03836">
    <property type="entry name" value="RasGAP_C"/>
    <property type="match status" value="1"/>
</dbReference>
<evidence type="ECO:0000313" key="3">
    <source>
        <dbReference type="Proteomes" id="UP000472372"/>
    </source>
</evidence>
<dbReference type="PANTHER" id="PTHR14149">
    <property type="entry name" value="RAS GTPASE-ACTIVATING PROTEIN WITH IQ MOTIF"/>
    <property type="match status" value="1"/>
</dbReference>
<dbReference type="Pfam" id="PF00616">
    <property type="entry name" value="RasGAP"/>
    <property type="match status" value="1"/>
</dbReference>
<organism evidence="2 3">
    <name type="scientific">Pyrenophora teres f. teres</name>
    <dbReference type="NCBI Taxonomy" id="97479"/>
    <lineage>
        <taxon>Eukaryota</taxon>
        <taxon>Fungi</taxon>
        <taxon>Dikarya</taxon>
        <taxon>Ascomycota</taxon>
        <taxon>Pezizomycotina</taxon>
        <taxon>Dothideomycetes</taxon>
        <taxon>Pleosporomycetidae</taxon>
        <taxon>Pleosporales</taxon>
        <taxon>Pleosporineae</taxon>
        <taxon>Pleosporaceae</taxon>
        <taxon>Pyrenophora</taxon>
    </lineage>
</organism>
<dbReference type="EMBL" id="HG992980">
    <property type="protein sequence ID" value="CAE7030478.1"/>
    <property type="molecule type" value="Genomic_DNA"/>
</dbReference>
<dbReference type="SMART" id="SM00015">
    <property type="entry name" value="IQ"/>
    <property type="match status" value="14"/>
</dbReference>
<dbReference type="GO" id="GO:0051015">
    <property type="term" value="F:actin filament binding"/>
    <property type="evidence" value="ECO:0007669"/>
    <property type="project" value="TreeGrafter"/>
</dbReference>
<dbReference type="CDD" id="cd21206">
    <property type="entry name" value="CH_IQGAP"/>
    <property type="match status" value="1"/>
</dbReference>
<dbReference type="CDD" id="cd05127">
    <property type="entry name" value="RasGAP_IQGAP_like"/>
    <property type="match status" value="1"/>
</dbReference>
<dbReference type="InterPro" id="IPR008936">
    <property type="entry name" value="Rho_GTPase_activation_prot"/>
</dbReference>
<dbReference type="GO" id="GO:0005096">
    <property type="term" value="F:GTPase activator activity"/>
    <property type="evidence" value="ECO:0007669"/>
    <property type="project" value="TreeGrafter"/>
</dbReference>
<evidence type="ECO:0000256" key="1">
    <source>
        <dbReference type="SAM" id="MobiDB-lite"/>
    </source>
</evidence>
<dbReference type="PROSITE" id="PS50021">
    <property type="entry name" value="CH"/>
    <property type="match status" value="1"/>
</dbReference>
<dbReference type="InterPro" id="IPR036872">
    <property type="entry name" value="CH_dom_sf"/>
</dbReference>
<dbReference type="Proteomes" id="UP000472372">
    <property type="component" value="Chromosome 4"/>
</dbReference>
<dbReference type="SUPFAM" id="SSF143885">
    <property type="entry name" value="RGC domain-like"/>
    <property type="match status" value="1"/>
</dbReference>
<dbReference type="Gene3D" id="1.10.418.10">
    <property type="entry name" value="Calponin-like domain"/>
    <property type="match status" value="1"/>
</dbReference>
<reference evidence="2" key="1">
    <citation type="submission" date="2021-02" db="EMBL/GenBank/DDBJ databases">
        <authorList>
            <person name="Syme A R."/>
            <person name="Syme A R."/>
            <person name="Moolhuijzen P."/>
        </authorList>
    </citation>
    <scope>NUCLEOTIDE SEQUENCE</scope>
    <source>
        <strain evidence="2">W1-1</strain>
    </source>
</reference>
<dbReference type="SMART" id="SM00323">
    <property type="entry name" value="RasGAP"/>
    <property type="match status" value="1"/>
</dbReference>
<dbReference type="PANTHER" id="PTHR14149:SF14">
    <property type="entry name" value="CALPONIN-HOMOLOGY (CH) DOMAIN-CONTAINING PROTEIN"/>
    <property type="match status" value="1"/>
</dbReference>
<dbReference type="GO" id="GO:0005516">
    <property type="term" value="F:calmodulin binding"/>
    <property type="evidence" value="ECO:0007669"/>
    <property type="project" value="TreeGrafter"/>
</dbReference>
<dbReference type="Gene3D" id="1.10.506.10">
    <property type="entry name" value="GTPase Activation - p120gap, domain 1"/>
    <property type="match status" value="1"/>
</dbReference>
<dbReference type="InterPro" id="IPR001936">
    <property type="entry name" value="RasGAP_dom"/>
</dbReference>
<gene>
    <name evidence="2" type="ORF">PTTW11_04547</name>
</gene>
<sequence>MSYLTTPRTRLGHPSTAPSPLRQTSTASNGSSNGSAQYPPSRSSTQSSNASGGFASLGGHRRGLSEATALSRPRSEDYFGSGDADPGDTYSSMRKALRPLQQTPSNPPSPEKIYRSPTASNPPSPEKLSRPPTFSNPPSPEKLSRTPTFSHPPSPEKLSRPPTFSNPPSPEKLLRPSTASPTRASNHMRSHSIENIYSPFDGTTVSPPSKPRPLSLAVSRNDSVRAPTRDHSSRPLSTHLERPELKSFQKSSTLHLRTLSKFAEAGNDEDFAIKSPEQQVVGLNGRRRLQRTDADRGKKVASTWSNRNWMDQQRQFLQAYEYLCHIGEAKEWMEDIIETDLPPVVELEEALRNGVTLAEIVQAIKGQPLRIFRDPKLQYRHSNNYAHFFKFLGEVELPDLFRFELVDLYEKKNVPKVIYCIHALSWLLFRKGIVDFRIGNLVGKLQFEDHELEATQKGLDKSGVSMPNFSGMHTNFQVEPEPEPEPVESEEDRVDRELAENEDTILDLQAQIRGALVRIRLGMLMQELWDHEHLIVDLQARIRGDWARQISQYRMDMRRFSVTLQGAARGFLLRSKLRGEEQYWHDKEYQVLKVQNLFRGRKARAQVQYTKSKIEQHEHGIRQFQAAIRGALERMRVCDRYEQIRDTEPSVVNVQAMIRGALLRLHVDREWAELQQYEAHIVQLQAMSRAMLVRQSMHTEQESLRPIETMVTSLQSAIRAMRIRKSLRTEQEGFRQSEAMISQLQSVARAILIRKSLRTEQEGLRQSEAMITQLQSVARAILIRKTMRTEQESLRPNESVITQLQSAARAVLIRKTMRTEQEGLRQNESMVTLLQSVARGLLARNKNAAMQEKLVSTNVNWSGLQSQVRANVLRSSVKLIQEALEAEVPQITDLQAVARGGKMRSEVADILAQLDGQEGAILSLQSVIRGFLSRQRHFSDLKALQAQNTTILDFQSGCRAFMIRQRTYDTLCELNAQEPEIVDFQSIARGMLFRMQIGLQLGQVEEHEEAIVELQTMARGLIIRQKFAEKQQFYKENMEKVIKVQSFIRGRQQGEAYKSLTSGTNPPVSTVKNFVHLLNDNDIDFDEEIEFERLRKTVVQHVRQNELAEQYVDQLDIKIALLVKNKITLDEVVKHQKHFGGNVGTLLSSKDISSKDPFDLKALNKNSRHKLEQYQELFFILQTQPQYLARLFRRVREQGLADGDTKRIEQLTMSLFGLAQKRREEYWLLKLLTRSLKEEIEGCASLHECLRGNFFWTKLFANYVRSPRDRKFLKEVLGTVIRENIIENEHLDLESDPMQIYRSAINNEELRTGQRSRRDPNVSRDVALKDPETRGTFIHNLQDLRDVADQYFTTLEEVLHRMPYGVRYIAQQMFEELRLKFPYEPQEQLLQITGHWVWKSYIQPALLQPQHWGVVDRGLSPVMNRNLGAVGKVLSQIAGGKLFGGEDIYLQPLNSYITEAIDRLQDIWSNMINVRPAEAQFEIDEFNDLFARTKPTLYIKLADVFAIHNLVIDDLASLCPSQDDPLREVIRELGSAKNNENELLHVSASEITLTLNPKYHEQEDPDAAIKSLFMETKRYVLYIIRVQTGANLTEIMCKPVTAEDEDRWDALVREEIIAQRKDRTRKQNNVVRSSAASTYTNDMASNSVLDLDYPTLKQYCLENMVQLQRAGRITHTNNYQDLLNAIALDIRTKHRRRIQRARELEGVRTTLAALDEKAHFLESQLKSYNDYIEQAMVTLQSKKGKKKFLLPFTRQYNHQRELKNSGREYRFGSFKYSARNLAEKGILISWSGYHERQWDRLDMTISSNQTGIFEIQGSQGSMMIPGAFAEVPLDGLLQAQFDNHQFMNLFGEGARGATAGEGVARVNVNLFLHLIFKKFYRDE</sequence>
<accession>A0A6S6VZG0</accession>
<dbReference type="PROSITE" id="PS50018">
    <property type="entry name" value="RAS_GTPASE_ACTIV_2"/>
    <property type="match status" value="1"/>
</dbReference>
<proteinExistence type="predicted"/>
<dbReference type="InterPro" id="IPR000593">
    <property type="entry name" value="RasGAP_C"/>
</dbReference>
<evidence type="ECO:0000313" key="2">
    <source>
        <dbReference type="EMBL" id="CAE7030478.1"/>
    </source>
</evidence>
<dbReference type="SUPFAM" id="SSF48350">
    <property type="entry name" value="GTPase activation domain, GAP"/>
    <property type="match status" value="1"/>
</dbReference>
<dbReference type="InterPro" id="IPR000048">
    <property type="entry name" value="IQ_motif_EF-hand-BS"/>
</dbReference>